<sequence>MGIIRKQVGAEGEKKLFWLSKLLETKDVAVDENVTVCLVKAINDIDSGYRHPHLEQWRCLGKLLLEATRAGVTYDFVHFISSLHACTEVLLCEAAAAAETSGVSIATGTAAASADVCRKLSRYMMYLVAAHPAAASLLQVLSS</sequence>
<evidence type="ECO:0000313" key="1">
    <source>
        <dbReference type="EMBL" id="CAD6340619.1"/>
    </source>
</evidence>
<dbReference type="EMBL" id="CAJGYO010000019">
    <property type="protein sequence ID" value="CAD6340619.1"/>
    <property type="molecule type" value="Genomic_DNA"/>
</dbReference>
<accession>A0A811SJ98</accession>
<evidence type="ECO:0000313" key="2">
    <source>
        <dbReference type="Proteomes" id="UP000604825"/>
    </source>
</evidence>
<dbReference type="Proteomes" id="UP000604825">
    <property type="component" value="Unassembled WGS sequence"/>
</dbReference>
<gene>
    <name evidence="1" type="ORF">NCGR_LOCUS64717</name>
</gene>
<organism evidence="1 2">
    <name type="scientific">Miscanthus lutarioriparius</name>
    <dbReference type="NCBI Taxonomy" id="422564"/>
    <lineage>
        <taxon>Eukaryota</taxon>
        <taxon>Viridiplantae</taxon>
        <taxon>Streptophyta</taxon>
        <taxon>Embryophyta</taxon>
        <taxon>Tracheophyta</taxon>
        <taxon>Spermatophyta</taxon>
        <taxon>Magnoliopsida</taxon>
        <taxon>Liliopsida</taxon>
        <taxon>Poales</taxon>
        <taxon>Poaceae</taxon>
        <taxon>PACMAD clade</taxon>
        <taxon>Panicoideae</taxon>
        <taxon>Andropogonodae</taxon>
        <taxon>Andropogoneae</taxon>
        <taxon>Saccharinae</taxon>
        <taxon>Miscanthus</taxon>
    </lineage>
</organism>
<protein>
    <submittedName>
        <fullName evidence="1">Uncharacterized protein</fullName>
    </submittedName>
</protein>
<dbReference type="AlphaFoldDB" id="A0A811SJ98"/>
<reference evidence="1" key="1">
    <citation type="submission" date="2020-10" db="EMBL/GenBank/DDBJ databases">
        <authorList>
            <person name="Han B."/>
            <person name="Lu T."/>
            <person name="Zhao Q."/>
            <person name="Huang X."/>
            <person name="Zhao Y."/>
        </authorList>
    </citation>
    <scope>NUCLEOTIDE SEQUENCE</scope>
</reference>
<name>A0A811SJ98_9POAL</name>
<keyword evidence="2" id="KW-1185">Reference proteome</keyword>
<proteinExistence type="predicted"/>
<comment type="caution">
    <text evidence="1">The sequence shown here is derived from an EMBL/GenBank/DDBJ whole genome shotgun (WGS) entry which is preliminary data.</text>
</comment>